<evidence type="ECO:0000256" key="4">
    <source>
        <dbReference type="ARBA" id="ARBA00022475"/>
    </source>
</evidence>
<evidence type="ECO:0000256" key="7">
    <source>
        <dbReference type="ARBA" id="ARBA00023065"/>
    </source>
</evidence>
<protein>
    <recommendedName>
        <fullName evidence="9">Multidrug-efflux transporter</fullName>
    </recommendedName>
</protein>
<feature type="transmembrane region" description="Helical" evidence="10">
    <location>
        <begin position="423"/>
        <end position="445"/>
    </location>
</feature>
<comment type="subcellular location">
    <subcellularLocation>
        <location evidence="1">Cell inner membrane</location>
        <topology evidence="1">Multi-pass membrane protein</topology>
    </subcellularLocation>
</comment>
<accession>A0ABQ4TBR2</accession>
<comment type="caution">
    <text evidence="11">The sequence shown here is derived from an EMBL/GenBank/DDBJ whole genome shotgun (WGS) entry which is preliminary data.</text>
</comment>
<evidence type="ECO:0000256" key="3">
    <source>
        <dbReference type="ARBA" id="ARBA00022449"/>
    </source>
</evidence>
<keyword evidence="5 10" id="KW-0812">Transmembrane</keyword>
<feature type="transmembrane region" description="Helical" evidence="10">
    <location>
        <begin position="355"/>
        <end position="373"/>
    </location>
</feature>
<dbReference type="Pfam" id="PF01554">
    <property type="entry name" value="MatE"/>
    <property type="match status" value="2"/>
</dbReference>
<evidence type="ECO:0000313" key="11">
    <source>
        <dbReference type="EMBL" id="GJE27502.1"/>
    </source>
</evidence>
<evidence type="ECO:0000256" key="6">
    <source>
        <dbReference type="ARBA" id="ARBA00022989"/>
    </source>
</evidence>
<feature type="transmembrane region" description="Helical" evidence="10">
    <location>
        <begin position="172"/>
        <end position="191"/>
    </location>
</feature>
<keyword evidence="6 10" id="KW-1133">Transmembrane helix</keyword>
<dbReference type="InterPro" id="IPR048279">
    <property type="entry name" value="MdtK-like"/>
</dbReference>
<feature type="transmembrane region" description="Helical" evidence="10">
    <location>
        <begin position="38"/>
        <end position="58"/>
    </location>
</feature>
<feature type="transmembrane region" description="Helical" evidence="10">
    <location>
        <begin position="321"/>
        <end position="343"/>
    </location>
</feature>
<evidence type="ECO:0000256" key="8">
    <source>
        <dbReference type="ARBA" id="ARBA00023136"/>
    </source>
</evidence>
<dbReference type="PIRSF" id="PIRSF006603">
    <property type="entry name" value="DinF"/>
    <property type="match status" value="1"/>
</dbReference>
<dbReference type="PANTHER" id="PTHR43298:SF2">
    <property type="entry name" value="FMN_FAD EXPORTER YEEO-RELATED"/>
    <property type="match status" value="1"/>
</dbReference>
<name>A0ABQ4TBR2_METOR</name>
<dbReference type="InterPro" id="IPR002528">
    <property type="entry name" value="MATE_fam"/>
</dbReference>
<evidence type="ECO:0000313" key="12">
    <source>
        <dbReference type="Proteomes" id="UP001055156"/>
    </source>
</evidence>
<evidence type="ECO:0000256" key="9">
    <source>
        <dbReference type="ARBA" id="ARBA00031636"/>
    </source>
</evidence>
<keyword evidence="8 10" id="KW-0472">Membrane</keyword>
<dbReference type="PANTHER" id="PTHR43298">
    <property type="entry name" value="MULTIDRUG RESISTANCE PROTEIN NORM-RELATED"/>
    <property type="match status" value="1"/>
</dbReference>
<evidence type="ECO:0000256" key="1">
    <source>
        <dbReference type="ARBA" id="ARBA00004429"/>
    </source>
</evidence>
<feature type="transmembrane region" description="Helical" evidence="10">
    <location>
        <begin position="64"/>
        <end position="85"/>
    </location>
</feature>
<evidence type="ECO:0000256" key="2">
    <source>
        <dbReference type="ARBA" id="ARBA00022448"/>
    </source>
</evidence>
<keyword evidence="3" id="KW-0050">Antiport</keyword>
<dbReference type="InterPro" id="IPR050222">
    <property type="entry name" value="MATE_MdtK"/>
</dbReference>
<dbReference type="Proteomes" id="UP001055156">
    <property type="component" value="Unassembled WGS sequence"/>
</dbReference>
<keyword evidence="12" id="KW-1185">Reference proteome</keyword>
<feature type="transmembrane region" description="Helical" evidence="10">
    <location>
        <begin position="97"/>
        <end position="117"/>
    </location>
</feature>
<feature type="transmembrane region" description="Helical" evidence="10">
    <location>
        <begin position="197"/>
        <end position="217"/>
    </location>
</feature>
<dbReference type="EMBL" id="BPQV01000006">
    <property type="protein sequence ID" value="GJE27502.1"/>
    <property type="molecule type" value="Genomic_DNA"/>
</dbReference>
<reference evidence="11" key="2">
    <citation type="submission" date="2021-08" db="EMBL/GenBank/DDBJ databases">
        <authorList>
            <person name="Tani A."/>
            <person name="Ola A."/>
            <person name="Ogura Y."/>
            <person name="Katsura K."/>
            <person name="Hayashi T."/>
        </authorList>
    </citation>
    <scope>NUCLEOTIDE SEQUENCE</scope>
    <source>
        <strain evidence="11">NBRC 15689</strain>
    </source>
</reference>
<dbReference type="RefSeq" id="WP_238311356.1">
    <property type="nucleotide sequence ID" value="NZ_BPQV01000006.1"/>
</dbReference>
<reference evidence="11" key="1">
    <citation type="journal article" date="2021" name="Front. Microbiol.">
        <title>Comprehensive Comparative Genomics and Phenotyping of Methylobacterium Species.</title>
        <authorList>
            <person name="Alessa O."/>
            <person name="Ogura Y."/>
            <person name="Fujitani Y."/>
            <person name="Takami H."/>
            <person name="Hayashi T."/>
            <person name="Sahin N."/>
            <person name="Tani A."/>
        </authorList>
    </citation>
    <scope>NUCLEOTIDE SEQUENCE</scope>
    <source>
        <strain evidence="11">NBRC 15689</strain>
    </source>
</reference>
<keyword evidence="2" id="KW-0813">Transport</keyword>
<sequence>MSAPVRAPLDLGRAPVVPLILRLSGPAILGISAHSLQMLANAWFVADLGAAAIATIGIAYPVTLLVAALGYGGGIGAASILSRALGRGDRRGVEEAASLGFWLVLPPGALLAGLIALDAPFWLRLLGADDALAAAAAPYTALATLGTGLMLVMIVGGFVVRAQGLARFSGAVMVGAFGLNIALDALLIRGLHLGTVGAGWATLLAQGAAALAFVWHFRTARPPDRIAFRAPWRMGRAGRAHAGELLRIGAPVTASSLLAAFAMALFVRAGAAYGEAAVAALGLGLRLVMVAALPLLGVMAGAQAVLGFAHGAGQDRRRDTALAFVTGSALAYGLVVGALMIVFAEPLVGLVAQDAATIAAGARTLCAFALAFMPVGLQLSAATLFQAIGAPRRAAAVSLSAQGLALIPPLLVLPQLYGFDGVLGSRLAAEFLADGLGALLLLGFLRGSRQGAAPLQRREAAEMAAPHQAAYEGA</sequence>
<feature type="transmembrane region" description="Helical" evidence="10">
    <location>
        <begin position="394"/>
        <end position="417"/>
    </location>
</feature>
<keyword evidence="4" id="KW-1003">Cell membrane</keyword>
<organism evidence="11 12">
    <name type="scientific">Methylobacterium organophilum</name>
    <dbReference type="NCBI Taxonomy" id="410"/>
    <lineage>
        <taxon>Bacteria</taxon>
        <taxon>Pseudomonadati</taxon>
        <taxon>Pseudomonadota</taxon>
        <taxon>Alphaproteobacteria</taxon>
        <taxon>Hyphomicrobiales</taxon>
        <taxon>Methylobacteriaceae</taxon>
        <taxon>Methylobacterium</taxon>
    </lineage>
</organism>
<feature type="transmembrane region" description="Helical" evidence="10">
    <location>
        <begin position="287"/>
        <end position="309"/>
    </location>
</feature>
<keyword evidence="7" id="KW-0406">Ion transport</keyword>
<feature type="transmembrane region" description="Helical" evidence="10">
    <location>
        <begin position="245"/>
        <end position="267"/>
    </location>
</feature>
<evidence type="ECO:0000256" key="10">
    <source>
        <dbReference type="SAM" id="Phobius"/>
    </source>
</evidence>
<proteinExistence type="predicted"/>
<gene>
    <name evidence="11" type="primary">mepA_1</name>
    <name evidence="11" type="ORF">LKMONMHP_2361</name>
</gene>
<feature type="transmembrane region" description="Helical" evidence="10">
    <location>
        <begin position="137"/>
        <end position="160"/>
    </location>
</feature>
<evidence type="ECO:0000256" key="5">
    <source>
        <dbReference type="ARBA" id="ARBA00022692"/>
    </source>
</evidence>